<sequence length="651" mass="72713">MAAVNRRPPLVPRALSLQIPAVLSPLKRSVSKRARSPDTAGDAHSKRAKGGPPSPGALAVRDEERKERERRKTEREAQKEEFRIKYTRAFPSWVFYFDLDLLDPDSASAREYLEAKVSQLGGRIDDFFSNEITHFVTHSAIPGEDAIGNKENITKPRSFQAKPGSLLKSPIKLKSRPVEDASNCDMLVKKAVDFGMKIWSTAKLESVLERCLISGNASTTASQKSVTTIATPPKATTSQQRSLTRLLESERLHGTTTERDPTQKRHDFRYFSRSSCFVLVEDMRQELATIHALEYPITKGRDGVERAAWPVLHCHPQARGPFLEFDDKEKKRWEKSQKAETEKEREQAQKAKRMQEEMKRKALAQRKAGDLRRSVSMNNLHRRASLPDASYQQLIDLDGDASGCDGATDSANASGYLASGTGGYMAASGNSVGITSTTGTTSTAGASFRNLKLPAALQERIQSQVVTSRKFPSVGAGAGAGPSGEKEKEKEQGKKGVMGPPASIPERPNGMLRKSRSTNTLRLPKREEGCKPGYCESCRTKFDDFKSHVKGRKHRKFAQDDSNFLQLDFLLRRVRRRTIQEVEDEKKEWEERRQRSGNSDFGEDDDAEADRFLSQSPQDMDRTIRAWDDGEVVDADGDAFVDLDGRDLSIF</sequence>
<reference evidence="9" key="2">
    <citation type="submission" date="2015-01" db="EMBL/GenBank/DDBJ databases">
        <title>Evolutionary Origins and Diversification of the Mycorrhizal Mutualists.</title>
        <authorList>
            <consortium name="DOE Joint Genome Institute"/>
            <consortium name="Mycorrhizal Genomics Consortium"/>
            <person name="Kohler A."/>
            <person name="Kuo A."/>
            <person name="Nagy L.G."/>
            <person name="Floudas D."/>
            <person name="Copeland A."/>
            <person name="Barry K.W."/>
            <person name="Cichocki N."/>
            <person name="Veneault-Fourrey C."/>
            <person name="LaButti K."/>
            <person name="Lindquist E.A."/>
            <person name="Lipzen A."/>
            <person name="Lundell T."/>
            <person name="Morin E."/>
            <person name="Murat C."/>
            <person name="Riley R."/>
            <person name="Ohm R."/>
            <person name="Sun H."/>
            <person name="Tunlid A."/>
            <person name="Henrissat B."/>
            <person name="Grigoriev I.V."/>
            <person name="Hibbett D.S."/>
            <person name="Martin F."/>
        </authorList>
    </citation>
    <scope>NUCLEOTIDE SEQUENCE [LARGE SCALE GENOMIC DNA]</scope>
    <source>
        <strain evidence="9">F 1598</strain>
    </source>
</reference>
<dbReference type="FunFam" id="6.10.250.3410:FF:000001">
    <property type="entry name" value="Protein DBF4 homolog A"/>
    <property type="match status" value="1"/>
</dbReference>
<dbReference type="SMART" id="SM00586">
    <property type="entry name" value="ZnF_DBF"/>
    <property type="match status" value="1"/>
</dbReference>
<feature type="region of interest" description="Disordered" evidence="5">
    <location>
        <begin position="323"/>
        <end position="348"/>
    </location>
</feature>
<dbReference type="STRING" id="765440.A0A0C3FG37"/>
<dbReference type="InterPro" id="IPR001357">
    <property type="entry name" value="BRCT_dom"/>
</dbReference>
<evidence type="ECO:0000313" key="9">
    <source>
        <dbReference type="Proteomes" id="UP000054166"/>
    </source>
</evidence>
<feature type="region of interest" description="Disordered" evidence="5">
    <location>
        <begin position="468"/>
        <end position="528"/>
    </location>
</feature>
<name>A0A0C3FG37_PILCF</name>
<dbReference type="PROSITE" id="PS51265">
    <property type="entry name" value="ZF_DBF4"/>
    <property type="match status" value="1"/>
</dbReference>
<gene>
    <name evidence="8" type="ORF">PILCRDRAFT_824067</name>
</gene>
<evidence type="ECO:0000256" key="1">
    <source>
        <dbReference type="ARBA" id="ARBA00022723"/>
    </source>
</evidence>
<dbReference type="FunCoup" id="A0A0C3FG37">
    <property type="interactions" value="91"/>
</dbReference>
<dbReference type="GO" id="GO:0008270">
    <property type="term" value="F:zinc ion binding"/>
    <property type="evidence" value="ECO:0007669"/>
    <property type="project" value="UniProtKB-KW"/>
</dbReference>
<feature type="compositionally biased region" description="Basic and acidic residues" evidence="5">
    <location>
        <begin position="484"/>
        <end position="494"/>
    </location>
</feature>
<evidence type="ECO:0000259" key="7">
    <source>
        <dbReference type="PROSITE" id="PS51265"/>
    </source>
</evidence>
<dbReference type="HOGENOM" id="CLU_017715_1_0_1"/>
<feature type="compositionally biased region" description="Basic and acidic residues" evidence="5">
    <location>
        <begin position="60"/>
        <end position="78"/>
    </location>
</feature>
<keyword evidence="3" id="KW-0862">Zinc</keyword>
<feature type="compositionally biased region" description="Polar residues" evidence="5">
    <location>
        <begin position="230"/>
        <end position="240"/>
    </location>
</feature>
<feature type="compositionally biased region" description="Basic and acidic residues" evidence="5">
    <location>
        <begin position="583"/>
        <end position="594"/>
    </location>
</feature>
<dbReference type="GO" id="GO:0003676">
    <property type="term" value="F:nucleic acid binding"/>
    <property type="evidence" value="ECO:0007669"/>
    <property type="project" value="InterPro"/>
</dbReference>
<keyword evidence="2 4" id="KW-0863">Zinc-finger</keyword>
<dbReference type="InterPro" id="IPR055116">
    <property type="entry name" value="DBF4_BRCT"/>
</dbReference>
<dbReference type="Proteomes" id="UP000054166">
    <property type="component" value="Unassembled WGS sequence"/>
</dbReference>
<evidence type="ECO:0000256" key="3">
    <source>
        <dbReference type="ARBA" id="ARBA00022833"/>
    </source>
</evidence>
<dbReference type="OrthoDB" id="21380at2759"/>
<dbReference type="InterPro" id="IPR013939">
    <property type="entry name" value="Regulatory_Dfp1/Him1"/>
</dbReference>
<dbReference type="AlphaFoldDB" id="A0A0C3FG37"/>
<evidence type="ECO:0000313" key="8">
    <source>
        <dbReference type="EMBL" id="KIM78946.1"/>
    </source>
</evidence>
<dbReference type="Pfam" id="PF07535">
    <property type="entry name" value="zf-DBF"/>
    <property type="match status" value="1"/>
</dbReference>
<accession>A0A0C3FG37</accession>
<feature type="region of interest" description="Disordered" evidence="5">
    <location>
        <begin position="230"/>
        <end position="261"/>
    </location>
</feature>
<dbReference type="InterPro" id="IPR006572">
    <property type="entry name" value="Znf_DBF"/>
</dbReference>
<feature type="compositionally biased region" description="Basic and acidic residues" evidence="5">
    <location>
        <begin position="325"/>
        <end position="348"/>
    </location>
</feature>
<organism evidence="8 9">
    <name type="scientific">Piloderma croceum (strain F 1598)</name>
    <dbReference type="NCBI Taxonomy" id="765440"/>
    <lineage>
        <taxon>Eukaryota</taxon>
        <taxon>Fungi</taxon>
        <taxon>Dikarya</taxon>
        <taxon>Basidiomycota</taxon>
        <taxon>Agaricomycotina</taxon>
        <taxon>Agaricomycetes</taxon>
        <taxon>Agaricomycetidae</taxon>
        <taxon>Atheliales</taxon>
        <taxon>Atheliaceae</taxon>
        <taxon>Piloderma</taxon>
    </lineage>
</organism>
<evidence type="ECO:0000256" key="2">
    <source>
        <dbReference type="ARBA" id="ARBA00022771"/>
    </source>
</evidence>
<evidence type="ECO:0008006" key="10">
    <source>
        <dbReference type="Google" id="ProtNLM"/>
    </source>
</evidence>
<feature type="region of interest" description="Disordered" evidence="5">
    <location>
        <begin position="583"/>
        <end position="625"/>
    </location>
</feature>
<dbReference type="GO" id="GO:0010571">
    <property type="term" value="P:positive regulation of nuclear cell cycle DNA replication"/>
    <property type="evidence" value="ECO:0007669"/>
    <property type="project" value="TreeGrafter"/>
</dbReference>
<dbReference type="Pfam" id="PF08630">
    <property type="entry name" value="Dfp1_Him1_M"/>
    <property type="match status" value="1"/>
</dbReference>
<evidence type="ECO:0000256" key="4">
    <source>
        <dbReference type="PROSITE-ProRule" id="PRU00600"/>
    </source>
</evidence>
<dbReference type="Pfam" id="PF22437">
    <property type="entry name" value="DBF4_BRCT"/>
    <property type="match status" value="1"/>
</dbReference>
<keyword evidence="9" id="KW-1185">Reference proteome</keyword>
<dbReference type="GO" id="GO:0031431">
    <property type="term" value="C:Dbf4-dependent protein kinase complex"/>
    <property type="evidence" value="ECO:0007669"/>
    <property type="project" value="TreeGrafter"/>
</dbReference>
<evidence type="ECO:0000256" key="5">
    <source>
        <dbReference type="SAM" id="MobiDB-lite"/>
    </source>
</evidence>
<feature type="region of interest" description="Disordered" evidence="5">
    <location>
        <begin position="27"/>
        <end position="78"/>
    </location>
</feature>
<keyword evidence="1" id="KW-0479">Metal-binding</keyword>
<proteinExistence type="predicted"/>
<dbReference type="GO" id="GO:0043539">
    <property type="term" value="F:protein serine/threonine kinase activator activity"/>
    <property type="evidence" value="ECO:0007669"/>
    <property type="project" value="TreeGrafter"/>
</dbReference>
<evidence type="ECO:0000259" key="6">
    <source>
        <dbReference type="PROSITE" id="PS50172"/>
    </source>
</evidence>
<dbReference type="PANTHER" id="PTHR15375:SF26">
    <property type="entry name" value="PROTEIN CHIFFON"/>
    <property type="match status" value="1"/>
</dbReference>
<reference evidence="8 9" key="1">
    <citation type="submission" date="2014-04" db="EMBL/GenBank/DDBJ databases">
        <authorList>
            <consortium name="DOE Joint Genome Institute"/>
            <person name="Kuo A."/>
            <person name="Tarkka M."/>
            <person name="Buscot F."/>
            <person name="Kohler A."/>
            <person name="Nagy L.G."/>
            <person name="Floudas D."/>
            <person name="Copeland A."/>
            <person name="Barry K.W."/>
            <person name="Cichocki N."/>
            <person name="Veneault-Fourrey C."/>
            <person name="LaButti K."/>
            <person name="Lindquist E.A."/>
            <person name="Lipzen A."/>
            <person name="Lundell T."/>
            <person name="Morin E."/>
            <person name="Murat C."/>
            <person name="Sun H."/>
            <person name="Tunlid A."/>
            <person name="Henrissat B."/>
            <person name="Grigoriev I.V."/>
            <person name="Hibbett D.S."/>
            <person name="Martin F."/>
            <person name="Nordberg H.P."/>
            <person name="Cantor M.N."/>
            <person name="Hua S.X."/>
        </authorList>
    </citation>
    <scope>NUCLEOTIDE SEQUENCE [LARGE SCALE GENOMIC DNA]</scope>
    <source>
        <strain evidence="8 9">F 1598</strain>
    </source>
</reference>
<dbReference type="GO" id="GO:1901987">
    <property type="term" value="P:regulation of cell cycle phase transition"/>
    <property type="evidence" value="ECO:0007669"/>
    <property type="project" value="TreeGrafter"/>
</dbReference>
<dbReference type="InterPro" id="IPR038545">
    <property type="entry name" value="Znf_DBF_sf"/>
</dbReference>
<protein>
    <recommendedName>
        <fullName evidence="10">DBF4-type domain-containing protein</fullName>
    </recommendedName>
</protein>
<dbReference type="InterPro" id="IPR036420">
    <property type="entry name" value="BRCT_dom_sf"/>
</dbReference>
<dbReference type="Gene3D" id="3.40.50.10190">
    <property type="entry name" value="BRCT domain"/>
    <property type="match status" value="1"/>
</dbReference>
<feature type="domain" description="DBF4-type" evidence="7">
    <location>
        <begin position="528"/>
        <end position="577"/>
    </location>
</feature>
<dbReference type="EMBL" id="KN833013">
    <property type="protein sequence ID" value="KIM78946.1"/>
    <property type="molecule type" value="Genomic_DNA"/>
</dbReference>
<dbReference type="PANTHER" id="PTHR15375">
    <property type="entry name" value="ACTIVATOR OF S-PHASE KINASE-RELATED"/>
    <property type="match status" value="1"/>
</dbReference>
<dbReference type="InterPro" id="IPR051590">
    <property type="entry name" value="Replication_Regulatory_Kinase"/>
</dbReference>
<feature type="compositionally biased region" description="Basic and acidic residues" evidence="5">
    <location>
        <begin position="247"/>
        <end position="261"/>
    </location>
</feature>
<dbReference type="PROSITE" id="PS50172">
    <property type="entry name" value="BRCT"/>
    <property type="match status" value="1"/>
</dbReference>
<dbReference type="InParanoid" id="A0A0C3FG37"/>
<dbReference type="Gene3D" id="6.10.250.3410">
    <property type="entry name" value="DBF zinc finger"/>
    <property type="match status" value="1"/>
</dbReference>
<feature type="domain" description="BRCT" evidence="6">
    <location>
        <begin position="85"/>
        <end position="137"/>
    </location>
</feature>